<proteinExistence type="predicted"/>
<reference evidence="1 2" key="1">
    <citation type="journal article" date="2022" name="Allergy">
        <title>Genome assembly and annotation of Periplaneta americana reveal a comprehensive cockroach allergen profile.</title>
        <authorList>
            <person name="Wang L."/>
            <person name="Xiong Q."/>
            <person name="Saelim N."/>
            <person name="Wang L."/>
            <person name="Nong W."/>
            <person name="Wan A.T."/>
            <person name="Shi M."/>
            <person name="Liu X."/>
            <person name="Cao Q."/>
            <person name="Hui J.H.L."/>
            <person name="Sookrung N."/>
            <person name="Leung T.F."/>
            <person name="Tungtrongchitr A."/>
            <person name="Tsui S.K.W."/>
        </authorList>
    </citation>
    <scope>NUCLEOTIDE SEQUENCE [LARGE SCALE GENOMIC DNA]</scope>
    <source>
        <strain evidence="1">PWHHKU_190912</strain>
    </source>
</reference>
<protein>
    <submittedName>
        <fullName evidence="1">Uncharacterized protein</fullName>
    </submittedName>
</protein>
<accession>A0ABQ8TAI7</accession>
<sequence>MTGLCEGDNEPPGSLKAICNLQKINPNCLFDLSLFSEPLRALPSFLRAWDHVTLNRDRLQESHRQLNCGERSQTSSELFWEEYIITLSNAKYSYVKIIGACKKRGFVISKKSTLRVPNKTGKARIGLIPEWKKQANPPPVTSLRTLRHDTN</sequence>
<gene>
    <name evidence="1" type="ORF">ANN_04644</name>
</gene>
<name>A0ABQ8TAI7_PERAM</name>
<organism evidence="1 2">
    <name type="scientific">Periplaneta americana</name>
    <name type="common">American cockroach</name>
    <name type="synonym">Blatta americana</name>
    <dbReference type="NCBI Taxonomy" id="6978"/>
    <lineage>
        <taxon>Eukaryota</taxon>
        <taxon>Metazoa</taxon>
        <taxon>Ecdysozoa</taxon>
        <taxon>Arthropoda</taxon>
        <taxon>Hexapoda</taxon>
        <taxon>Insecta</taxon>
        <taxon>Pterygota</taxon>
        <taxon>Neoptera</taxon>
        <taxon>Polyneoptera</taxon>
        <taxon>Dictyoptera</taxon>
        <taxon>Blattodea</taxon>
        <taxon>Blattoidea</taxon>
        <taxon>Blattidae</taxon>
        <taxon>Blattinae</taxon>
        <taxon>Periplaneta</taxon>
    </lineage>
</organism>
<evidence type="ECO:0000313" key="2">
    <source>
        <dbReference type="Proteomes" id="UP001148838"/>
    </source>
</evidence>
<dbReference type="EMBL" id="JAJSOF020000013">
    <property type="protein sequence ID" value="KAJ4442996.1"/>
    <property type="molecule type" value="Genomic_DNA"/>
</dbReference>
<evidence type="ECO:0000313" key="1">
    <source>
        <dbReference type="EMBL" id="KAJ4442996.1"/>
    </source>
</evidence>
<dbReference type="Proteomes" id="UP001148838">
    <property type="component" value="Unassembled WGS sequence"/>
</dbReference>
<keyword evidence="2" id="KW-1185">Reference proteome</keyword>
<comment type="caution">
    <text evidence="1">The sequence shown here is derived from an EMBL/GenBank/DDBJ whole genome shotgun (WGS) entry which is preliminary data.</text>
</comment>